<reference evidence="1 2" key="1">
    <citation type="submission" date="2013-11" db="EMBL/GenBank/DDBJ databases">
        <title>The Damaraland mole rat (Fukomys damarensis) genome and evolution of African mole rats.</title>
        <authorList>
            <person name="Gladyshev V.N."/>
            <person name="Fang X."/>
        </authorList>
    </citation>
    <scope>NUCLEOTIDE SEQUENCE [LARGE SCALE GENOMIC DNA]</scope>
    <source>
        <tissue evidence="1">Liver</tissue>
    </source>
</reference>
<proteinExistence type="predicted"/>
<dbReference type="Proteomes" id="UP000028990">
    <property type="component" value="Unassembled WGS sequence"/>
</dbReference>
<name>A0A091DFY5_FUKDA</name>
<organism evidence="1 2">
    <name type="scientific">Fukomys damarensis</name>
    <name type="common">Damaraland mole rat</name>
    <name type="synonym">Cryptomys damarensis</name>
    <dbReference type="NCBI Taxonomy" id="885580"/>
    <lineage>
        <taxon>Eukaryota</taxon>
        <taxon>Metazoa</taxon>
        <taxon>Chordata</taxon>
        <taxon>Craniata</taxon>
        <taxon>Vertebrata</taxon>
        <taxon>Euteleostomi</taxon>
        <taxon>Mammalia</taxon>
        <taxon>Eutheria</taxon>
        <taxon>Euarchontoglires</taxon>
        <taxon>Glires</taxon>
        <taxon>Rodentia</taxon>
        <taxon>Hystricomorpha</taxon>
        <taxon>Bathyergidae</taxon>
        <taxon>Fukomys</taxon>
    </lineage>
</organism>
<gene>
    <name evidence="1" type="ORF">H920_08595</name>
</gene>
<protein>
    <submittedName>
        <fullName evidence="1">Uncharacterized protein</fullName>
    </submittedName>
</protein>
<evidence type="ECO:0000313" key="2">
    <source>
        <dbReference type="Proteomes" id="UP000028990"/>
    </source>
</evidence>
<accession>A0A091DFY5</accession>
<keyword evidence="2" id="KW-1185">Reference proteome</keyword>
<sequence>MNISVCNGKNLEICFCYTLVGGSLEARDVHPKEELNRYPYHKAGVGRPAVAPRHWAQDRRVRGVRAGEGPCSVHREEAQPPAVVQFFSRNHLRFSMKDNYGDQRDQQSACRTLIKVN</sequence>
<dbReference type="EMBL" id="KN122517">
    <property type="protein sequence ID" value="KFO29992.1"/>
    <property type="molecule type" value="Genomic_DNA"/>
</dbReference>
<evidence type="ECO:0000313" key="1">
    <source>
        <dbReference type="EMBL" id="KFO29992.1"/>
    </source>
</evidence>
<dbReference type="AlphaFoldDB" id="A0A091DFY5"/>